<dbReference type="InterPro" id="IPR000477">
    <property type="entry name" value="RT_dom"/>
</dbReference>
<dbReference type="PANTHER" id="PTHR47027:SF20">
    <property type="entry name" value="REVERSE TRANSCRIPTASE-LIKE PROTEIN WITH RNA-DIRECTED DNA POLYMERASE DOMAIN"/>
    <property type="match status" value="1"/>
</dbReference>
<dbReference type="CDD" id="cd01650">
    <property type="entry name" value="RT_nLTR_like"/>
    <property type="match status" value="1"/>
</dbReference>
<dbReference type="SUPFAM" id="SSF56672">
    <property type="entry name" value="DNA/RNA polymerases"/>
    <property type="match status" value="1"/>
</dbReference>
<protein>
    <recommendedName>
        <fullName evidence="1">Reverse transcriptase domain-containing protein</fullName>
    </recommendedName>
</protein>
<name>A0ABR3HYC6_LOXSC</name>
<dbReference type="Proteomes" id="UP001549920">
    <property type="component" value="Unassembled WGS sequence"/>
</dbReference>
<gene>
    <name evidence="2" type="ORF">ABMA27_001408</name>
</gene>
<dbReference type="EMBL" id="JBEUOH010000011">
    <property type="protein sequence ID" value="KAL0881577.1"/>
    <property type="molecule type" value="Genomic_DNA"/>
</dbReference>
<dbReference type="Pfam" id="PF00078">
    <property type="entry name" value="RVT_1"/>
    <property type="match status" value="1"/>
</dbReference>
<proteinExistence type="predicted"/>
<dbReference type="PROSITE" id="PS50878">
    <property type="entry name" value="RT_POL"/>
    <property type="match status" value="1"/>
</dbReference>
<feature type="domain" description="Reverse transcriptase" evidence="1">
    <location>
        <begin position="396"/>
        <end position="670"/>
    </location>
</feature>
<dbReference type="PANTHER" id="PTHR47027">
    <property type="entry name" value="REVERSE TRANSCRIPTASE DOMAIN-CONTAINING PROTEIN"/>
    <property type="match status" value="1"/>
</dbReference>
<dbReference type="Gene3D" id="3.60.10.10">
    <property type="entry name" value="Endonuclease/exonuclease/phosphatase"/>
    <property type="match status" value="1"/>
</dbReference>
<evidence type="ECO:0000259" key="1">
    <source>
        <dbReference type="PROSITE" id="PS50878"/>
    </source>
</evidence>
<organism evidence="2 3">
    <name type="scientific">Loxostege sticticalis</name>
    <name type="common">Beet webworm moth</name>
    <dbReference type="NCBI Taxonomy" id="481309"/>
    <lineage>
        <taxon>Eukaryota</taxon>
        <taxon>Metazoa</taxon>
        <taxon>Ecdysozoa</taxon>
        <taxon>Arthropoda</taxon>
        <taxon>Hexapoda</taxon>
        <taxon>Insecta</taxon>
        <taxon>Pterygota</taxon>
        <taxon>Neoptera</taxon>
        <taxon>Endopterygota</taxon>
        <taxon>Lepidoptera</taxon>
        <taxon>Glossata</taxon>
        <taxon>Ditrysia</taxon>
        <taxon>Pyraloidea</taxon>
        <taxon>Crambidae</taxon>
        <taxon>Pyraustinae</taxon>
        <taxon>Loxostege</taxon>
    </lineage>
</organism>
<accession>A0ABR3HYC6</accession>
<keyword evidence="3" id="KW-1185">Reference proteome</keyword>
<comment type="caution">
    <text evidence="2">The sequence shown here is derived from an EMBL/GenBank/DDBJ whole genome shotgun (WGS) entry which is preliminary data.</text>
</comment>
<reference evidence="2 3" key="1">
    <citation type="submission" date="2024-06" db="EMBL/GenBank/DDBJ databases">
        <title>A chromosome-level genome assembly of beet webworm, Loxostege sticticalis.</title>
        <authorList>
            <person name="Zhang Y."/>
        </authorList>
    </citation>
    <scope>NUCLEOTIDE SEQUENCE [LARGE SCALE GENOMIC DNA]</scope>
    <source>
        <strain evidence="2">AQ026</strain>
        <tissue evidence="2">Whole body</tissue>
    </source>
</reference>
<dbReference type="InterPro" id="IPR036691">
    <property type="entry name" value="Endo/exonu/phosph_ase_sf"/>
</dbReference>
<dbReference type="InterPro" id="IPR043502">
    <property type="entry name" value="DNA/RNA_pol_sf"/>
</dbReference>
<evidence type="ECO:0000313" key="2">
    <source>
        <dbReference type="EMBL" id="KAL0881577.1"/>
    </source>
</evidence>
<evidence type="ECO:0000313" key="3">
    <source>
        <dbReference type="Proteomes" id="UP001549920"/>
    </source>
</evidence>
<dbReference type="SUPFAM" id="SSF56219">
    <property type="entry name" value="DNase I-like"/>
    <property type="match status" value="1"/>
</dbReference>
<sequence>MPTDSRENLPDFTDCLNTVSAIVDEYGVESVFILGDFNADISALFFDELRHFCNEHCLSCIDVDMLGIDSGTYTFISEAHGSCSWLDHCVVTESAKQAVINVSVKYDTLWSDHFPLIVECNLDLLIVTSSQMTPCVDRGIVWGHRDDEQIKNYTAECHKRLKCIDFPPEFEKCADNYCDDPEHQHTLDRLYSDIVNALRAASGAGRGRSRSGRGGSRVVGWNKYVREAHRKSRADFKQWVSCGKPRNGNMYAQMCESRRIFKSRLKWCQDHQDQIRMDVLAVRHSKGDLRGFWKATNKVNAKPGLPVSIDGVCDHKDIADLFRNHFSVQSTLGPSRVRKMEKLSGEVKVRFSAKDVAKIIKNMTRGKSPGHDGLSVEHLQHAGPHAVRVLAMFYSLCVSHSYLPAELMKTIVVPVVKNKTGDIADKGNYRPISLATIAAKIFDGLLNAQLEKYSNLHDNQFGFRPKLSTESAILCLKHTVRYYTTRNTPVYACFLDLSRAFDLVAYDILWEKLRSINLPNEIVNVFQYWYAHQVNAVRWAGAMSEPYQMECGVRQGGLTSPTLFNLYLDALVVALSSLHVGCHIDDVCVNNLSYADDMVLLSASVCGLNKLMRVCEEYAVRHGLKYNIVKSQFMVFEAAGAKCPESIPPVKLSGVSLEKVSQFKYLGHIVTSDLSDHADIERERRALSRRANMLARRFVRCSDGVKITLFRAYCTTLYTCALWTNYSQRVYSALRVQYNNAFRAVLGLPRYCSASGMFAAARTDCFHASVRKRCASMVRRVRASSNAVLTMIAGRVDCPFIRHCCDKHVTAVRA</sequence>